<protein>
    <submittedName>
        <fullName evidence="2">Uncharacterized protein</fullName>
    </submittedName>
</protein>
<feature type="region of interest" description="Disordered" evidence="1">
    <location>
        <begin position="61"/>
        <end position="86"/>
    </location>
</feature>
<feature type="compositionally biased region" description="Acidic residues" evidence="1">
    <location>
        <begin position="16"/>
        <end position="27"/>
    </location>
</feature>
<dbReference type="PANTHER" id="PTHR12202:SF0">
    <property type="entry name" value="ESF1 HOMOLOG"/>
    <property type="match status" value="1"/>
</dbReference>
<reference evidence="2 3" key="1">
    <citation type="submission" date="2024-02" db="EMBL/GenBank/DDBJ databases">
        <authorList>
            <person name="Vignale AGUSTIN F."/>
            <person name="Sosa J E."/>
            <person name="Modenutti C."/>
        </authorList>
    </citation>
    <scope>NUCLEOTIDE SEQUENCE [LARGE SCALE GENOMIC DNA]</scope>
</reference>
<sequence length="86" mass="9709">MEFKHPPHDVVTESGDGSDGDEEDGGQDMEVTFNTGLEDISKQILEKKDKKSETVWEAYLRKRSEKKKAKKNRSKSSSEDDSSDSD</sequence>
<accession>A0ABC8RNF7</accession>
<feature type="region of interest" description="Disordered" evidence="1">
    <location>
        <begin position="1"/>
        <end position="29"/>
    </location>
</feature>
<name>A0ABC8RNF7_9AQUA</name>
<evidence type="ECO:0000313" key="3">
    <source>
        <dbReference type="Proteomes" id="UP001642360"/>
    </source>
</evidence>
<comment type="caution">
    <text evidence="2">The sequence shown here is derived from an EMBL/GenBank/DDBJ whole genome shotgun (WGS) entry which is preliminary data.</text>
</comment>
<feature type="compositionally biased region" description="Basic residues" evidence="1">
    <location>
        <begin position="63"/>
        <end position="74"/>
    </location>
</feature>
<dbReference type="EMBL" id="CAUOFW020001313">
    <property type="protein sequence ID" value="CAK9143562.1"/>
    <property type="molecule type" value="Genomic_DNA"/>
</dbReference>
<proteinExistence type="predicted"/>
<evidence type="ECO:0000313" key="2">
    <source>
        <dbReference type="EMBL" id="CAK9143562.1"/>
    </source>
</evidence>
<evidence type="ECO:0000256" key="1">
    <source>
        <dbReference type="SAM" id="MobiDB-lite"/>
    </source>
</evidence>
<organism evidence="2 3">
    <name type="scientific">Ilex paraguariensis</name>
    <name type="common">yerba mate</name>
    <dbReference type="NCBI Taxonomy" id="185542"/>
    <lineage>
        <taxon>Eukaryota</taxon>
        <taxon>Viridiplantae</taxon>
        <taxon>Streptophyta</taxon>
        <taxon>Embryophyta</taxon>
        <taxon>Tracheophyta</taxon>
        <taxon>Spermatophyta</taxon>
        <taxon>Magnoliopsida</taxon>
        <taxon>eudicotyledons</taxon>
        <taxon>Gunneridae</taxon>
        <taxon>Pentapetalae</taxon>
        <taxon>asterids</taxon>
        <taxon>campanulids</taxon>
        <taxon>Aquifoliales</taxon>
        <taxon>Aquifoliaceae</taxon>
        <taxon>Ilex</taxon>
    </lineage>
</organism>
<feature type="compositionally biased region" description="Basic and acidic residues" evidence="1">
    <location>
        <begin position="1"/>
        <end position="11"/>
    </location>
</feature>
<dbReference type="Proteomes" id="UP001642360">
    <property type="component" value="Unassembled WGS sequence"/>
</dbReference>
<keyword evidence="3" id="KW-1185">Reference proteome</keyword>
<dbReference type="AlphaFoldDB" id="A0ABC8RNF7"/>
<gene>
    <name evidence="2" type="ORF">ILEXP_LOCUS11276</name>
</gene>
<dbReference type="InterPro" id="IPR039754">
    <property type="entry name" value="Esf1"/>
</dbReference>
<dbReference type="PANTHER" id="PTHR12202">
    <property type="entry name" value="ESF1 HOMOLOG"/>
    <property type="match status" value="1"/>
</dbReference>